<proteinExistence type="predicted"/>
<evidence type="ECO:0000313" key="3">
    <source>
        <dbReference type="Proteomes" id="UP001210720"/>
    </source>
</evidence>
<dbReference type="Pfam" id="PF00533">
    <property type="entry name" value="BRCT"/>
    <property type="match status" value="1"/>
</dbReference>
<sequence>MKVCVTGKLVGFTRKEAKAAIESLDAEFSTTVTYDTNYLVAASLKTGKAKKASQIGVDVITEAEFEDFLDAGAFPDNKLPGKPQRAPREWVNNFPDLEWQELPPSEMRVKSIEYQNSDGVVTTRKIRPIATAEYVTKRGLKVEYLKGQDLTTDRLKWFRFDRILSLS</sequence>
<feature type="domain" description="BRCT" evidence="1">
    <location>
        <begin position="1"/>
        <end position="72"/>
    </location>
</feature>
<dbReference type="RefSeq" id="WP_271432906.1">
    <property type="nucleotide sequence ID" value="NZ_JAQIOY010000003.1"/>
</dbReference>
<dbReference type="Proteomes" id="UP001210720">
    <property type="component" value="Unassembled WGS sequence"/>
</dbReference>
<dbReference type="CDD" id="cd17748">
    <property type="entry name" value="BRCT_DNA_ligase_like"/>
    <property type="match status" value="1"/>
</dbReference>
<dbReference type="EMBL" id="JAQIOY010000003">
    <property type="protein sequence ID" value="MDA7425574.1"/>
    <property type="molecule type" value="Genomic_DNA"/>
</dbReference>
<gene>
    <name evidence="2" type="ORF">PFY00_12620</name>
</gene>
<protein>
    <recommendedName>
        <fullName evidence="1">BRCT domain-containing protein</fullName>
    </recommendedName>
</protein>
<comment type="caution">
    <text evidence="2">The sequence shown here is derived from an EMBL/GenBank/DDBJ whole genome shotgun (WGS) entry which is preliminary data.</text>
</comment>
<name>A0ABT4XUE1_9RHOB</name>
<dbReference type="Gene3D" id="3.40.50.10190">
    <property type="entry name" value="BRCT domain"/>
    <property type="match status" value="1"/>
</dbReference>
<dbReference type="InterPro" id="IPR001357">
    <property type="entry name" value="BRCT_dom"/>
</dbReference>
<evidence type="ECO:0000313" key="2">
    <source>
        <dbReference type="EMBL" id="MDA7425574.1"/>
    </source>
</evidence>
<dbReference type="SUPFAM" id="SSF52113">
    <property type="entry name" value="BRCT domain"/>
    <property type="match status" value="1"/>
</dbReference>
<accession>A0ABT4XUE1</accession>
<keyword evidence="3" id="KW-1185">Reference proteome</keyword>
<organism evidence="2 3">
    <name type="scientific">Thalassococcus lentus</name>
    <dbReference type="NCBI Taxonomy" id="1210524"/>
    <lineage>
        <taxon>Bacteria</taxon>
        <taxon>Pseudomonadati</taxon>
        <taxon>Pseudomonadota</taxon>
        <taxon>Alphaproteobacteria</taxon>
        <taxon>Rhodobacterales</taxon>
        <taxon>Roseobacteraceae</taxon>
        <taxon>Thalassococcus</taxon>
    </lineage>
</organism>
<dbReference type="SMART" id="SM00292">
    <property type="entry name" value="BRCT"/>
    <property type="match status" value="1"/>
</dbReference>
<dbReference type="InterPro" id="IPR036420">
    <property type="entry name" value="BRCT_dom_sf"/>
</dbReference>
<reference evidence="2 3" key="1">
    <citation type="submission" date="2023-01" db="EMBL/GenBank/DDBJ databases">
        <title>Thalassococcus onchidii sp. nov., isolated from a marine invertebrate from the South China Sea.</title>
        <authorList>
            <person name="Xu S."/>
            <person name="Liu Z."/>
            <person name="Xu Y."/>
        </authorList>
    </citation>
    <scope>NUCLEOTIDE SEQUENCE [LARGE SCALE GENOMIC DNA]</scope>
    <source>
        <strain evidence="2 3">KCTC 32084</strain>
    </source>
</reference>
<evidence type="ECO:0000259" key="1">
    <source>
        <dbReference type="SMART" id="SM00292"/>
    </source>
</evidence>